<name>A0ABQ5JQG6_9LACO</name>
<organism evidence="1 2">
    <name type="scientific">Furfurilactobacillus curtus</name>
    <dbReference type="NCBI Taxonomy" id="1746200"/>
    <lineage>
        <taxon>Bacteria</taxon>
        <taxon>Bacillati</taxon>
        <taxon>Bacillota</taxon>
        <taxon>Bacilli</taxon>
        <taxon>Lactobacillales</taxon>
        <taxon>Lactobacillaceae</taxon>
        <taxon>Furfurilactobacillus</taxon>
    </lineage>
</organism>
<reference evidence="1 2" key="1">
    <citation type="submission" date="2022-03" db="EMBL/GenBank/DDBJ databases">
        <title>Draft genome sequence of Furfurilactobacillus curtus JCM 31185.</title>
        <authorList>
            <person name="Suzuki S."/>
            <person name="Endo A."/>
            <person name="Kajikawa A."/>
        </authorList>
    </citation>
    <scope>NUCLEOTIDE SEQUENCE [LARGE SCALE GENOMIC DNA]</scope>
    <source>
        <strain evidence="1 2">JCM 31185</strain>
    </source>
</reference>
<protein>
    <submittedName>
        <fullName evidence="1">Uncharacterized protein</fullName>
    </submittedName>
</protein>
<comment type="caution">
    <text evidence="1">The sequence shown here is derived from an EMBL/GenBank/DDBJ whole genome shotgun (WGS) entry which is preliminary data.</text>
</comment>
<gene>
    <name evidence="1" type="ORF">JCM31185_08970</name>
</gene>
<dbReference type="EMBL" id="BQXO01000002">
    <property type="protein sequence ID" value="GKT05609.1"/>
    <property type="molecule type" value="Genomic_DNA"/>
</dbReference>
<evidence type="ECO:0000313" key="2">
    <source>
        <dbReference type="Proteomes" id="UP001628078"/>
    </source>
</evidence>
<keyword evidence="2" id="KW-1185">Reference proteome</keyword>
<proteinExistence type="predicted"/>
<sequence length="39" mass="4462">MHMAQNFPTGQEANEERRTVNVDGVEITLFVRDDTIVNN</sequence>
<dbReference type="Proteomes" id="UP001628078">
    <property type="component" value="Unassembled WGS sequence"/>
</dbReference>
<accession>A0ABQ5JQG6</accession>
<evidence type="ECO:0000313" key="1">
    <source>
        <dbReference type="EMBL" id="GKT05609.1"/>
    </source>
</evidence>